<evidence type="ECO:0000256" key="1">
    <source>
        <dbReference type="ARBA" id="ARBA00004123"/>
    </source>
</evidence>
<dbReference type="STRING" id="56646.A0A2L2T060"/>
<dbReference type="InterPro" id="IPR001138">
    <property type="entry name" value="Zn2Cys6_DnaBD"/>
</dbReference>
<comment type="subcellular location">
    <subcellularLocation>
        <location evidence="1">Nucleus</location>
    </subcellularLocation>
</comment>
<dbReference type="PANTHER" id="PTHR31001">
    <property type="entry name" value="UNCHARACTERIZED TRANSCRIPTIONAL REGULATORY PROTEIN"/>
    <property type="match status" value="1"/>
</dbReference>
<dbReference type="FunFam" id="3.40.50.1010:FF:000039">
    <property type="entry name" value="rRNA-processing protein FCF1 family protein"/>
    <property type="match status" value="1"/>
</dbReference>
<dbReference type="SUPFAM" id="SSF57701">
    <property type="entry name" value="Zn2/Cys6 DNA-binding domain"/>
    <property type="match status" value="1"/>
</dbReference>
<dbReference type="GO" id="GO:0008270">
    <property type="term" value="F:zinc ion binding"/>
    <property type="evidence" value="ECO:0007669"/>
    <property type="project" value="InterPro"/>
</dbReference>
<dbReference type="Gene3D" id="3.40.50.1010">
    <property type="entry name" value="5'-nuclease"/>
    <property type="match status" value="1"/>
</dbReference>
<evidence type="ECO:0000313" key="8">
    <source>
        <dbReference type="EMBL" id="CEI39303.1"/>
    </source>
</evidence>
<dbReference type="InterPro" id="IPR037503">
    <property type="entry name" value="Fcf1_PIN"/>
</dbReference>
<dbReference type="PROSITE" id="PS00463">
    <property type="entry name" value="ZN2_CY6_FUNGAL_1"/>
    <property type="match status" value="1"/>
</dbReference>
<dbReference type="GO" id="GO:0000981">
    <property type="term" value="F:DNA-binding transcription factor activity, RNA polymerase II-specific"/>
    <property type="evidence" value="ECO:0007669"/>
    <property type="project" value="InterPro"/>
</dbReference>
<feature type="compositionally biased region" description="Polar residues" evidence="6">
    <location>
        <begin position="571"/>
        <end position="582"/>
    </location>
</feature>
<accession>A0A2L2T060</accession>
<evidence type="ECO:0000256" key="4">
    <source>
        <dbReference type="ARBA" id="ARBA00024026"/>
    </source>
</evidence>
<dbReference type="SMART" id="SM00670">
    <property type="entry name" value="PINc"/>
    <property type="match status" value="1"/>
</dbReference>
<keyword evidence="5" id="KW-0175">Coiled coil</keyword>
<comment type="similarity">
    <text evidence="4">Belongs to the UTP23/FCF1 family. FCF1 subfamily.</text>
</comment>
<feature type="coiled-coil region" evidence="5">
    <location>
        <begin position="19"/>
        <end position="46"/>
    </location>
</feature>
<keyword evidence="9" id="KW-1185">Reference proteome</keyword>
<evidence type="ECO:0000256" key="2">
    <source>
        <dbReference type="ARBA" id="ARBA00022723"/>
    </source>
</evidence>
<dbReference type="CDD" id="cd09864">
    <property type="entry name" value="PIN_Fcf1-like"/>
    <property type="match status" value="1"/>
</dbReference>
<dbReference type="InterPro" id="IPR007219">
    <property type="entry name" value="XnlR_reg_dom"/>
</dbReference>
<proteinExistence type="inferred from homology"/>
<dbReference type="AlphaFoldDB" id="A0A2L2T060"/>
<dbReference type="CDD" id="cd12148">
    <property type="entry name" value="fungal_TF_MHR"/>
    <property type="match status" value="1"/>
</dbReference>
<reference evidence="9" key="1">
    <citation type="submission" date="2014-10" db="EMBL/GenBank/DDBJ databases">
        <authorList>
            <person name="King R."/>
        </authorList>
    </citation>
    <scope>NUCLEOTIDE SEQUENCE [LARGE SCALE GENOMIC DNA]</scope>
    <source>
        <strain evidence="9">A3/5</strain>
    </source>
</reference>
<feature type="region of interest" description="Disordered" evidence="6">
    <location>
        <begin position="563"/>
        <end position="582"/>
    </location>
</feature>
<dbReference type="Proteomes" id="UP000245910">
    <property type="component" value="Chromosome IIII"/>
</dbReference>
<sequence length="859" mass="96312">MGVQKKTRKFAEVKRVIGRRDARLKENKLKAELAQKEKEKKTINGEIIREAPQMPSNMFFQHNTALVPPYSVLVDTNFLSHSVQRKLSLLDSMMDCLYAKCNPIITSCVMAELEKLGPKYRLALRVARDERWTRLECDHKGVYADDCLVDRVQKDRIYIVGTNDKALKQRLRKIPGVPIMSVARAKTSSYLTMELDLSPNDNEQSSSEARQKRSRILLSCAPCRNSKLKCDREQPCSQCDKKGRSLQCTYAPKPEKKRPAKGMSARLKRLEGMVREMMDSENTVQTEGSSSVSRSRVANGATGPEVQGQVVRGDKTTTYVGATHCMAMLEDIEDLKSYFDQPDDTEEDQILADEIDPTELMLNTRAGPRNREKLLGRLPDRKALDIVHRPTFTRQYAKFWQDPEGTSLHWIAQLFMMLSLGVFFNKFINSSELEGDSPLPALDRVRHYKACAGWALVWGKYTQPSSATLPAFLLYVESHFLFNRAAQMNCYVLSGVCIRLMLKMGLHRDPSKLANISPFEGEMRRRMWNMAIQVEFLVSFHMGLPSMLQGIETDTAVPRNLQDEDFDENSTELPSSRPSTDWTSMTYPIHKTQILRVFGQIARQAHALTPPSYGDVMKLDDLLQETWQNVPAFMMNENCSEIGGDYAAPTKNELIDMIKRSHLIWSDVSQDVSEVKKTADTLATMLTKLGVPVSQSTNTYEQTMSIISVENESSSLGAGSVDPSTMGSIEADPGLLSSLGLSRTFHMEVTNNPHAEINPDTSTGSTSEQTPLDLGLTGDAGTSMSFPSMGTEGLDFDPAWMDTAASNIDWRYLDISLAHSHDAGRNEDTGHTWIERAPPLEEMNIMGSGNWIPNHPGSS</sequence>
<feature type="compositionally biased region" description="Polar residues" evidence="6">
    <location>
        <begin position="280"/>
        <end position="296"/>
    </location>
</feature>
<dbReference type="InterPro" id="IPR050613">
    <property type="entry name" value="Sec_Metabolite_Reg"/>
</dbReference>
<dbReference type="GO" id="GO:0006351">
    <property type="term" value="P:DNA-templated transcription"/>
    <property type="evidence" value="ECO:0007669"/>
    <property type="project" value="InterPro"/>
</dbReference>
<dbReference type="SMART" id="SM00066">
    <property type="entry name" value="GAL4"/>
    <property type="match status" value="1"/>
</dbReference>
<dbReference type="EMBL" id="LN649232">
    <property type="protein sequence ID" value="CEI39303.1"/>
    <property type="molecule type" value="Genomic_DNA"/>
</dbReference>
<dbReference type="Pfam" id="PF00172">
    <property type="entry name" value="Zn_clus"/>
    <property type="match status" value="1"/>
</dbReference>
<keyword evidence="2" id="KW-0479">Metal-binding</keyword>
<dbReference type="PANTHER" id="PTHR31001:SF49">
    <property type="entry name" value="ZN(II)2CYS6 TRANSCRIPTION FACTOR (EUROFUNG)"/>
    <property type="match status" value="1"/>
</dbReference>
<dbReference type="Pfam" id="PF04082">
    <property type="entry name" value="Fungal_trans"/>
    <property type="match status" value="1"/>
</dbReference>
<evidence type="ECO:0000256" key="6">
    <source>
        <dbReference type="SAM" id="MobiDB-lite"/>
    </source>
</evidence>
<dbReference type="PROSITE" id="PS50048">
    <property type="entry name" value="ZN2_CY6_FUNGAL_2"/>
    <property type="match status" value="1"/>
</dbReference>
<keyword evidence="3" id="KW-0539">Nucleus</keyword>
<dbReference type="GO" id="GO:0032040">
    <property type="term" value="C:small-subunit processome"/>
    <property type="evidence" value="ECO:0007669"/>
    <property type="project" value="InterPro"/>
</dbReference>
<dbReference type="InterPro" id="IPR036864">
    <property type="entry name" value="Zn2-C6_fun-type_DNA-bd_sf"/>
</dbReference>
<organism evidence="8 9">
    <name type="scientific">Fusarium venenatum</name>
    <dbReference type="NCBI Taxonomy" id="56646"/>
    <lineage>
        <taxon>Eukaryota</taxon>
        <taxon>Fungi</taxon>
        <taxon>Dikarya</taxon>
        <taxon>Ascomycota</taxon>
        <taxon>Pezizomycotina</taxon>
        <taxon>Sordariomycetes</taxon>
        <taxon>Hypocreomycetidae</taxon>
        <taxon>Hypocreales</taxon>
        <taxon>Nectriaceae</taxon>
        <taxon>Fusarium</taxon>
    </lineage>
</organism>
<evidence type="ECO:0000259" key="7">
    <source>
        <dbReference type="PROSITE" id="PS50048"/>
    </source>
</evidence>
<dbReference type="GO" id="GO:0003677">
    <property type="term" value="F:DNA binding"/>
    <property type="evidence" value="ECO:0007669"/>
    <property type="project" value="InterPro"/>
</dbReference>
<dbReference type="Pfam" id="PF04900">
    <property type="entry name" value="Fcf1"/>
    <property type="match status" value="1"/>
</dbReference>
<evidence type="ECO:0000256" key="5">
    <source>
        <dbReference type="SAM" id="Coils"/>
    </source>
</evidence>
<dbReference type="InterPro" id="IPR029060">
    <property type="entry name" value="PIN-like_dom_sf"/>
</dbReference>
<dbReference type="CDD" id="cd00067">
    <property type="entry name" value="GAL4"/>
    <property type="match status" value="1"/>
</dbReference>
<evidence type="ECO:0000313" key="9">
    <source>
        <dbReference type="Proteomes" id="UP000245910"/>
    </source>
</evidence>
<dbReference type="SMART" id="SM00906">
    <property type="entry name" value="Fungal_trans"/>
    <property type="match status" value="1"/>
</dbReference>
<protein>
    <recommendedName>
        <fullName evidence="7">Zn(2)-C6 fungal-type domain-containing protein</fullName>
    </recommendedName>
</protein>
<feature type="region of interest" description="Disordered" evidence="6">
    <location>
        <begin position="280"/>
        <end position="305"/>
    </location>
</feature>
<dbReference type="Gene3D" id="4.10.240.10">
    <property type="entry name" value="Zn(2)-C6 fungal-type DNA-binding domain"/>
    <property type="match status" value="1"/>
</dbReference>
<dbReference type="InterPro" id="IPR006984">
    <property type="entry name" value="Fcf1/UTP23"/>
</dbReference>
<feature type="domain" description="Zn(2)-C6 fungal-type" evidence="7">
    <location>
        <begin position="219"/>
        <end position="250"/>
    </location>
</feature>
<dbReference type="InterPro" id="IPR002716">
    <property type="entry name" value="PIN_dom"/>
</dbReference>
<dbReference type="SUPFAM" id="SSF88723">
    <property type="entry name" value="PIN domain-like"/>
    <property type="match status" value="1"/>
</dbReference>
<evidence type="ECO:0000256" key="3">
    <source>
        <dbReference type="ARBA" id="ARBA00023242"/>
    </source>
</evidence>
<dbReference type="GO" id="GO:0004540">
    <property type="term" value="F:RNA nuclease activity"/>
    <property type="evidence" value="ECO:0007669"/>
    <property type="project" value="UniProtKB-ARBA"/>
</dbReference>
<name>A0A2L2T060_9HYPO</name>